<protein>
    <recommendedName>
        <fullName evidence="6">Large ribosomal subunit protein mL50</fullName>
    </recommendedName>
    <alternativeName>
        <fullName evidence="7">39S ribosomal protein L50, mitochondrial</fullName>
    </alternativeName>
</protein>
<name>A0A183APF6_9TREM</name>
<keyword evidence="4" id="KW-0496">Mitochondrion</keyword>
<dbReference type="AlphaFoldDB" id="A0A183APF6"/>
<dbReference type="WBParaSite" id="ECPE_0000886901-mRNA-1">
    <property type="protein sequence ID" value="ECPE_0000886901-mRNA-1"/>
    <property type="gene ID" value="ECPE_0000886901"/>
</dbReference>
<sequence length="207" mass="23967">MMRVSRWLYFTQNLDKPIWFALRNYSNKDSTYTSRLQAQINASEQNLVLKVKPYSPPHDVKSRINSLAVRLLGAESANPSAYRFKSNEELYKIFTACSEEFQHSVSNSYLHELVDVESLIRYYLTPVTSPDALYRLMDKTENDDQLPPNLCIQTEPLRFDPNDKSFFSTSAYPGRSTITSGLATARRYKGFRAPPARRIRVEYEDQT</sequence>
<keyword evidence="5" id="KW-0687">Ribonucleoprotein</keyword>
<evidence type="ECO:0000256" key="7">
    <source>
        <dbReference type="ARBA" id="ARBA00035398"/>
    </source>
</evidence>
<proteinExistence type="inferred from homology"/>
<dbReference type="Proteomes" id="UP000272942">
    <property type="component" value="Unassembled WGS sequence"/>
</dbReference>
<keyword evidence="3" id="KW-0689">Ribosomal protein</keyword>
<gene>
    <name evidence="8" type="ORF">ECPE_LOCUS8841</name>
</gene>
<comment type="similarity">
    <text evidence="2">Belongs to the mitochondrion-specific ribosomal protein mL50 family.</text>
</comment>
<keyword evidence="9" id="KW-1185">Reference proteome</keyword>
<dbReference type="EMBL" id="UZAN01046544">
    <property type="protein sequence ID" value="VDP84286.1"/>
    <property type="molecule type" value="Genomic_DNA"/>
</dbReference>
<evidence type="ECO:0000256" key="4">
    <source>
        <dbReference type="ARBA" id="ARBA00023128"/>
    </source>
</evidence>
<dbReference type="InterPro" id="IPR018305">
    <property type="entry name" value="Ribosomal_m50"/>
</dbReference>
<dbReference type="OrthoDB" id="9939609at2759"/>
<evidence type="ECO:0000313" key="8">
    <source>
        <dbReference type="EMBL" id="VDP84286.1"/>
    </source>
</evidence>
<evidence type="ECO:0000313" key="9">
    <source>
        <dbReference type="Proteomes" id="UP000272942"/>
    </source>
</evidence>
<reference evidence="8 9" key="2">
    <citation type="submission" date="2018-11" db="EMBL/GenBank/DDBJ databases">
        <authorList>
            <consortium name="Pathogen Informatics"/>
        </authorList>
    </citation>
    <scope>NUCLEOTIDE SEQUENCE [LARGE SCALE GENOMIC DNA]</scope>
    <source>
        <strain evidence="8 9">Egypt</strain>
    </source>
</reference>
<evidence type="ECO:0000256" key="5">
    <source>
        <dbReference type="ARBA" id="ARBA00023274"/>
    </source>
</evidence>
<evidence type="ECO:0000313" key="10">
    <source>
        <dbReference type="WBParaSite" id="ECPE_0000886901-mRNA-1"/>
    </source>
</evidence>
<dbReference type="PANTHER" id="PTHR31542:SF1">
    <property type="entry name" value="LARGE RIBOSOMAL SUBUNIT PROTEIN ML50"/>
    <property type="match status" value="1"/>
</dbReference>
<evidence type="ECO:0000256" key="1">
    <source>
        <dbReference type="ARBA" id="ARBA00004173"/>
    </source>
</evidence>
<dbReference type="PANTHER" id="PTHR31542">
    <property type="entry name" value="39A RIBOSOMAL PROTEIN L50, MITOCHONDRIAL"/>
    <property type="match status" value="1"/>
</dbReference>
<evidence type="ECO:0000256" key="6">
    <source>
        <dbReference type="ARBA" id="ARBA00035183"/>
    </source>
</evidence>
<organism evidence="10">
    <name type="scientific">Echinostoma caproni</name>
    <dbReference type="NCBI Taxonomy" id="27848"/>
    <lineage>
        <taxon>Eukaryota</taxon>
        <taxon>Metazoa</taxon>
        <taxon>Spiralia</taxon>
        <taxon>Lophotrochozoa</taxon>
        <taxon>Platyhelminthes</taxon>
        <taxon>Trematoda</taxon>
        <taxon>Digenea</taxon>
        <taxon>Plagiorchiida</taxon>
        <taxon>Echinostomata</taxon>
        <taxon>Echinostomatoidea</taxon>
        <taxon>Echinostomatidae</taxon>
        <taxon>Echinostoma</taxon>
    </lineage>
</organism>
<accession>A0A183APF6</accession>
<evidence type="ECO:0000256" key="2">
    <source>
        <dbReference type="ARBA" id="ARBA00008860"/>
    </source>
</evidence>
<evidence type="ECO:0000256" key="3">
    <source>
        <dbReference type="ARBA" id="ARBA00022980"/>
    </source>
</evidence>
<dbReference type="GO" id="GO:0005762">
    <property type="term" value="C:mitochondrial large ribosomal subunit"/>
    <property type="evidence" value="ECO:0007669"/>
    <property type="project" value="TreeGrafter"/>
</dbReference>
<comment type="subcellular location">
    <subcellularLocation>
        <location evidence="1">Mitochondrion</location>
    </subcellularLocation>
</comment>
<reference evidence="10" key="1">
    <citation type="submission" date="2016-06" db="UniProtKB">
        <authorList>
            <consortium name="WormBaseParasite"/>
        </authorList>
    </citation>
    <scope>IDENTIFICATION</scope>
</reference>